<dbReference type="AlphaFoldDB" id="A0A968GAJ1"/>
<feature type="binding site" description="in other chain" evidence="10">
    <location>
        <position position="102"/>
    </location>
    <ligand>
        <name>L-methionine</name>
        <dbReference type="ChEBI" id="CHEBI:57844"/>
        <note>ligand shared between two neighboring subunits</note>
    </ligand>
</feature>
<comment type="cofactor">
    <cofactor evidence="10">
        <name>Mg(2+)</name>
        <dbReference type="ChEBI" id="CHEBI:18420"/>
    </cofactor>
    <text evidence="10">Binds 2 divalent ions per subunit.</text>
</comment>
<sequence length="386" mass="42302">MSIRDNYIFTSESVGEGHPDKICDQISDAILDQALQQDSESRVACEAYVSSNMVVIGGEITSHSKIDVIHTVREVIKNIGYDQDEYGFNYQSCNILSLIKPQSPDIAMGVDSSVSKEQGAGDQGIMFGFACSDTDNYMPATLEYAHAIVKQAANVRKSGQVAFLRPDCKAQVSMIYEQGLPKKIDTVVLSHQHSPDVTSKDLHEFLREEVIKKAIPAHLLGDDTKFLLNPTGRFIMGGPHADVGLTGRKIIVDTYGGAASHGGGAFSGKDASKVDRSAAYMARYIAKNLVAAGVAPKVQVELAYAIGIAEPVSIFVETYGNSRVQDDKLEVMIRELFPLKPAGIIETLDLKRPIFFPTSHYGHFGRAEFRWESLDKVAIIKDYLHL</sequence>
<keyword evidence="3 10" id="KW-0554">One-carbon metabolism</keyword>
<evidence type="ECO:0000256" key="7">
    <source>
        <dbReference type="ARBA" id="ARBA00022840"/>
    </source>
</evidence>
<feature type="domain" description="S-adenosylmethionine synthetase N-terminal" evidence="13">
    <location>
        <begin position="6"/>
        <end position="104"/>
    </location>
</feature>
<dbReference type="InterPro" id="IPR002133">
    <property type="entry name" value="S-AdoMet_synthetase"/>
</dbReference>
<keyword evidence="17" id="KW-1185">Reference proteome</keyword>
<dbReference type="PIRSF" id="PIRSF000497">
    <property type="entry name" value="MAT"/>
    <property type="match status" value="1"/>
</dbReference>
<gene>
    <name evidence="10" type="primary">metK</name>
    <name evidence="16" type="ORF">HCT14_06130</name>
</gene>
<evidence type="ECO:0000256" key="11">
    <source>
        <dbReference type="RuleBase" id="RU000542"/>
    </source>
</evidence>
<dbReference type="FunFam" id="3.30.300.10:FF:000003">
    <property type="entry name" value="S-adenosylmethionine synthase"/>
    <property type="match status" value="1"/>
</dbReference>
<dbReference type="PANTHER" id="PTHR11964">
    <property type="entry name" value="S-ADENOSYLMETHIONINE SYNTHETASE"/>
    <property type="match status" value="1"/>
</dbReference>
<keyword evidence="7 10" id="KW-0067">ATP-binding</keyword>
<dbReference type="InterPro" id="IPR022636">
    <property type="entry name" value="S-AdoMet_synthetase_sfam"/>
</dbReference>
<protein>
    <recommendedName>
        <fullName evidence="10">S-adenosylmethionine synthase</fullName>
        <shortName evidence="10">AdoMet synthase</shortName>
        <ecNumber evidence="10">2.5.1.6</ecNumber>
    </recommendedName>
    <alternativeName>
        <fullName evidence="10">MAT</fullName>
    </alternativeName>
    <alternativeName>
        <fullName evidence="10">Methionine adenosyltransferase</fullName>
    </alternativeName>
</protein>
<dbReference type="Pfam" id="PF00438">
    <property type="entry name" value="S-AdoMet_synt_N"/>
    <property type="match status" value="1"/>
</dbReference>
<feature type="binding site" description="in other chain" evidence="10">
    <location>
        <begin position="248"/>
        <end position="249"/>
    </location>
    <ligand>
        <name>ATP</name>
        <dbReference type="ChEBI" id="CHEBI:30616"/>
        <note>ligand shared between two neighboring subunits</note>
    </ligand>
</feature>
<comment type="similarity">
    <text evidence="2 10 12">Belongs to the AdoMet synthase family.</text>
</comment>
<dbReference type="PROSITE" id="PS00377">
    <property type="entry name" value="ADOMET_SYNTHASE_2"/>
    <property type="match status" value="1"/>
</dbReference>
<dbReference type="InterPro" id="IPR022631">
    <property type="entry name" value="ADOMET_SYNTHASE_CS"/>
</dbReference>
<dbReference type="EC" id="2.5.1.6" evidence="10"/>
<dbReference type="GO" id="GO:0006730">
    <property type="term" value="P:one-carbon metabolic process"/>
    <property type="evidence" value="ECO:0007669"/>
    <property type="project" value="UniProtKB-KW"/>
</dbReference>
<evidence type="ECO:0000256" key="3">
    <source>
        <dbReference type="ARBA" id="ARBA00022563"/>
    </source>
</evidence>
<comment type="cofactor">
    <cofactor evidence="10">
        <name>K(+)</name>
        <dbReference type="ChEBI" id="CHEBI:29103"/>
    </cofactor>
    <text evidence="10">Binds 1 potassium ion per subunit.</text>
</comment>
<name>A0A968GAJ1_9SPIO</name>
<feature type="binding site" evidence="10">
    <location>
        <position position="242"/>
    </location>
    <ligand>
        <name>ATP</name>
        <dbReference type="ChEBI" id="CHEBI:30616"/>
        <note>ligand shared between two neighboring subunits</note>
    </ligand>
</feature>
<evidence type="ECO:0000313" key="16">
    <source>
        <dbReference type="EMBL" id="NIZ41076.1"/>
    </source>
</evidence>
<evidence type="ECO:0000256" key="1">
    <source>
        <dbReference type="ARBA" id="ARBA00005224"/>
    </source>
</evidence>
<comment type="function">
    <text evidence="10">Catalyzes the formation of S-adenosylmethionine (AdoMet) from methionine and ATP. The overall synthetic reaction is composed of two sequential steps, AdoMet formation and the subsequent tripolyphosphate hydrolysis which occurs prior to release of AdoMet from the enzyme.</text>
</comment>
<dbReference type="Pfam" id="PF02772">
    <property type="entry name" value="S-AdoMet_synt_M"/>
    <property type="match status" value="1"/>
</dbReference>
<comment type="pathway">
    <text evidence="1 10">Amino-acid biosynthesis; S-adenosyl-L-methionine biosynthesis; S-adenosyl-L-methionine from L-methionine: step 1/1.</text>
</comment>
<evidence type="ECO:0000259" key="14">
    <source>
        <dbReference type="Pfam" id="PF02772"/>
    </source>
</evidence>
<dbReference type="InterPro" id="IPR022629">
    <property type="entry name" value="S-AdoMet_synt_central"/>
</dbReference>
<evidence type="ECO:0000256" key="2">
    <source>
        <dbReference type="ARBA" id="ARBA00009685"/>
    </source>
</evidence>
<dbReference type="GO" id="GO:0005737">
    <property type="term" value="C:cytoplasm"/>
    <property type="evidence" value="ECO:0007669"/>
    <property type="project" value="UniProtKB-SubCell"/>
</dbReference>
<feature type="binding site" description="in other chain" evidence="10">
    <location>
        <begin position="233"/>
        <end position="234"/>
    </location>
    <ligand>
        <name>ATP</name>
        <dbReference type="ChEBI" id="CHEBI:30616"/>
        <note>ligand shared between two neighboring subunits</note>
    </ligand>
</feature>
<evidence type="ECO:0000259" key="15">
    <source>
        <dbReference type="Pfam" id="PF02773"/>
    </source>
</evidence>
<dbReference type="NCBIfam" id="TIGR01034">
    <property type="entry name" value="metK"/>
    <property type="match status" value="1"/>
</dbReference>
<feature type="domain" description="S-adenosylmethionine synthetase central" evidence="14">
    <location>
        <begin position="117"/>
        <end position="234"/>
    </location>
</feature>
<organism evidence="16 17">
    <name type="scientific">Entomospira entomophila</name>
    <dbReference type="NCBI Taxonomy" id="2719988"/>
    <lineage>
        <taxon>Bacteria</taxon>
        <taxon>Pseudomonadati</taxon>
        <taxon>Spirochaetota</taxon>
        <taxon>Spirochaetia</taxon>
        <taxon>Spirochaetales</taxon>
        <taxon>Spirochaetaceae</taxon>
        <taxon>Entomospira</taxon>
    </lineage>
</organism>
<feature type="binding site" description="in other chain" evidence="10">
    <location>
        <position position="18"/>
    </location>
    <ligand>
        <name>ATP</name>
        <dbReference type="ChEBI" id="CHEBI:30616"/>
        <note>ligand shared between two neighboring subunits</note>
    </ligand>
</feature>
<reference evidence="16 17" key="1">
    <citation type="submission" date="2020-03" db="EMBL/GenBank/DDBJ databases">
        <title>Spirochaetal bacteria isolated from arthropods constitute a novel genus Entomospira genus novum within the order Spirochaetales.</title>
        <authorList>
            <person name="Grana-Miraglia L."/>
            <person name="Sikutova S."/>
            <person name="Fingerle V."/>
            <person name="Sing A."/>
            <person name="Castillo-Ramirez S."/>
            <person name="Margos G."/>
            <person name="Rudolf I."/>
        </authorList>
    </citation>
    <scope>NUCLEOTIDE SEQUENCE [LARGE SCALE GENOMIC DNA]</scope>
    <source>
        <strain evidence="16 17">BR193</strain>
    </source>
</reference>
<keyword evidence="9 10" id="KW-0630">Potassium</keyword>
<evidence type="ECO:0000256" key="5">
    <source>
        <dbReference type="ARBA" id="ARBA00022723"/>
    </source>
</evidence>
<dbReference type="Gene3D" id="3.30.300.10">
    <property type="match status" value="3"/>
</dbReference>
<dbReference type="GO" id="GO:0006556">
    <property type="term" value="P:S-adenosylmethionine biosynthetic process"/>
    <property type="evidence" value="ECO:0007669"/>
    <property type="project" value="UniProtKB-UniRule"/>
</dbReference>
<dbReference type="InterPro" id="IPR022630">
    <property type="entry name" value="S-AdoMet_synt_C"/>
</dbReference>
<feature type="binding site" evidence="10">
    <location>
        <position position="242"/>
    </location>
    <ligand>
        <name>L-methionine</name>
        <dbReference type="ChEBI" id="CHEBI:57844"/>
        <note>ligand shared between two neighboring subunits</note>
    </ligand>
</feature>
<keyword evidence="8 10" id="KW-0460">Magnesium</keyword>
<dbReference type="GO" id="GO:0000287">
    <property type="term" value="F:magnesium ion binding"/>
    <property type="evidence" value="ECO:0007669"/>
    <property type="project" value="UniProtKB-UniRule"/>
</dbReference>
<comment type="caution">
    <text evidence="16">The sequence shown here is derived from an EMBL/GenBank/DDBJ whole genome shotgun (WGS) entry which is preliminary data.</text>
</comment>
<dbReference type="EMBL" id="JAATLJ010000001">
    <property type="protein sequence ID" value="NIZ41076.1"/>
    <property type="molecule type" value="Genomic_DNA"/>
</dbReference>
<evidence type="ECO:0000256" key="4">
    <source>
        <dbReference type="ARBA" id="ARBA00022679"/>
    </source>
</evidence>
<feature type="binding site" evidence="10">
    <location>
        <position position="265"/>
    </location>
    <ligand>
        <name>ATP</name>
        <dbReference type="ChEBI" id="CHEBI:30616"/>
        <note>ligand shared between two neighboring subunits</note>
    </ligand>
</feature>
<keyword evidence="5 10" id="KW-0479">Metal-binding</keyword>
<dbReference type="CDD" id="cd18079">
    <property type="entry name" value="S-AdoMet_synt"/>
    <property type="match status" value="1"/>
</dbReference>
<evidence type="ECO:0000256" key="9">
    <source>
        <dbReference type="ARBA" id="ARBA00022958"/>
    </source>
</evidence>
<feature type="domain" description="S-adenosylmethionine synthetase C-terminal" evidence="15">
    <location>
        <begin position="236"/>
        <end position="372"/>
    </location>
</feature>
<dbReference type="Proteomes" id="UP000711995">
    <property type="component" value="Unassembled WGS sequence"/>
</dbReference>
<evidence type="ECO:0000256" key="6">
    <source>
        <dbReference type="ARBA" id="ARBA00022741"/>
    </source>
</evidence>
<evidence type="ECO:0000259" key="13">
    <source>
        <dbReference type="Pfam" id="PF00438"/>
    </source>
</evidence>
<dbReference type="InterPro" id="IPR022628">
    <property type="entry name" value="S-AdoMet_synt_N"/>
</dbReference>
<comment type="catalytic activity">
    <reaction evidence="10">
        <text>L-methionine + ATP + H2O = S-adenosyl-L-methionine + phosphate + diphosphate</text>
        <dbReference type="Rhea" id="RHEA:21080"/>
        <dbReference type="ChEBI" id="CHEBI:15377"/>
        <dbReference type="ChEBI" id="CHEBI:30616"/>
        <dbReference type="ChEBI" id="CHEBI:33019"/>
        <dbReference type="ChEBI" id="CHEBI:43474"/>
        <dbReference type="ChEBI" id="CHEBI:57844"/>
        <dbReference type="ChEBI" id="CHEBI:59789"/>
        <dbReference type="EC" id="2.5.1.6"/>
    </reaction>
</comment>
<dbReference type="GO" id="GO:0004478">
    <property type="term" value="F:methionine adenosyltransferase activity"/>
    <property type="evidence" value="ECO:0007669"/>
    <property type="project" value="UniProtKB-UniRule"/>
</dbReference>
<dbReference type="SUPFAM" id="SSF55973">
    <property type="entry name" value="S-adenosylmethionine synthetase"/>
    <property type="match status" value="3"/>
</dbReference>
<feature type="binding site" description="in other chain" evidence="10">
    <location>
        <position position="59"/>
    </location>
    <ligand>
        <name>L-methionine</name>
        <dbReference type="ChEBI" id="CHEBI:57844"/>
        <note>ligand shared between two neighboring subunits</note>
    </ligand>
</feature>
<keyword evidence="6 10" id="KW-0547">Nucleotide-binding</keyword>
<dbReference type="RefSeq" id="WP_167700655.1">
    <property type="nucleotide sequence ID" value="NZ_CP118174.1"/>
</dbReference>
<dbReference type="GO" id="GO:0005524">
    <property type="term" value="F:ATP binding"/>
    <property type="evidence" value="ECO:0007669"/>
    <property type="project" value="UniProtKB-UniRule"/>
</dbReference>
<accession>A0A968GAJ1</accession>
<proteinExistence type="inferred from homology"/>
<feature type="binding site" description="in other chain" evidence="10">
    <location>
        <begin position="167"/>
        <end position="169"/>
    </location>
    <ligand>
        <name>ATP</name>
        <dbReference type="ChEBI" id="CHEBI:30616"/>
        <note>ligand shared between two neighboring subunits</note>
    </ligand>
</feature>
<dbReference type="PROSITE" id="PS00376">
    <property type="entry name" value="ADOMET_SYNTHASE_1"/>
    <property type="match status" value="1"/>
</dbReference>
<feature type="binding site" evidence="10">
    <location>
        <position position="20"/>
    </location>
    <ligand>
        <name>Mg(2+)</name>
        <dbReference type="ChEBI" id="CHEBI:18420"/>
    </ligand>
</feature>
<evidence type="ECO:0000256" key="10">
    <source>
        <dbReference type="HAMAP-Rule" id="MF_00086"/>
    </source>
</evidence>
<feature type="region of interest" description="Flexible loop" evidence="10">
    <location>
        <begin position="102"/>
        <end position="112"/>
    </location>
</feature>
<comment type="subcellular location">
    <subcellularLocation>
        <location evidence="10 11">Cytoplasm</location>
    </subcellularLocation>
</comment>
<keyword evidence="4 10" id="KW-0808">Transferase</keyword>
<keyword evidence="10" id="KW-0963">Cytoplasm</keyword>
<dbReference type="Pfam" id="PF02773">
    <property type="entry name" value="S-AdoMet_synt_C"/>
    <property type="match status" value="1"/>
</dbReference>
<feature type="binding site" evidence="10">
    <location>
        <position position="269"/>
    </location>
    <ligand>
        <name>ATP</name>
        <dbReference type="ChEBI" id="CHEBI:30616"/>
        <note>ligand shared between two neighboring subunits</note>
    </ligand>
</feature>
<feature type="binding site" description="in other chain" evidence="10">
    <location>
        <position position="273"/>
    </location>
    <ligand>
        <name>L-methionine</name>
        <dbReference type="ChEBI" id="CHEBI:57844"/>
        <note>ligand shared between two neighboring subunits</note>
    </ligand>
</feature>
<dbReference type="HAMAP" id="MF_00086">
    <property type="entry name" value="S_AdoMet_synth1"/>
    <property type="match status" value="1"/>
</dbReference>
<evidence type="ECO:0000313" key="17">
    <source>
        <dbReference type="Proteomes" id="UP000711995"/>
    </source>
</evidence>
<comment type="subunit">
    <text evidence="10">Homotetramer; dimer of dimers.</text>
</comment>
<feature type="binding site" evidence="10">
    <location>
        <position position="46"/>
    </location>
    <ligand>
        <name>K(+)</name>
        <dbReference type="ChEBI" id="CHEBI:29103"/>
    </ligand>
</feature>
<evidence type="ECO:0000256" key="12">
    <source>
        <dbReference type="RuleBase" id="RU004462"/>
    </source>
</evidence>
<evidence type="ECO:0000256" key="8">
    <source>
        <dbReference type="ARBA" id="ARBA00022842"/>
    </source>
</evidence>